<keyword evidence="4" id="KW-1185">Reference proteome</keyword>
<gene>
    <name evidence="3" type="ORF">EVAR_36937_1</name>
</gene>
<name>A0A4C1X889_EUMVA</name>
<protein>
    <recommendedName>
        <fullName evidence="5">Secreted protein</fullName>
    </recommendedName>
</protein>
<proteinExistence type="predicted"/>
<dbReference type="AlphaFoldDB" id="A0A4C1X889"/>
<organism evidence="3 4">
    <name type="scientific">Eumeta variegata</name>
    <name type="common">Bagworm moth</name>
    <name type="synonym">Eumeta japonica</name>
    <dbReference type="NCBI Taxonomy" id="151549"/>
    <lineage>
        <taxon>Eukaryota</taxon>
        <taxon>Metazoa</taxon>
        <taxon>Ecdysozoa</taxon>
        <taxon>Arthropoda</taxon>
        <taxon>Hexapoda</taxon>
        <taxon>Insecta</taxon>
        <taxon>Pterygota</taxon>
        <taxon>Neoptera</taxon>
        <taxon>Endopterygota</taxon>
        <taxon>Lepidoptera</taxon>
        <taxon>Glossata</taxon>
        <taxon>Ditrysia</taxon>
        <taxon>Tineoidea</taxon>
        <taxon>Psychidae</taxon>
        <taxon>Oiketicinae</taxon>
        <taxon>Eumeta</taxon>
    </lineage>
</organism>
<evidence type="ECO:0000313" key="4">
    <source>
        <dbReference type="Proteomes" id="UP000299102"/>
    </source>
</evidence>
<feature type="region of interest" description="Disordered" evidence="1">
    <location>
        <begin position="38"/>
        <end position="90"/>
    </location>
</feature>
<comment type="caution">
    <text evidence="3">The sequence shown here is derived from an EMBL/GenBank/DDBJ whole genome shotgun (WGS) entry which is preliminary data.</text>
</comment>
<feature type="signal peptide" evidence="2">
    <location>
        <begin position="1"/>
        <end position="32"/>
    </location>
</feature>
<feature type="compositionally biased region" description="Low complexity" evidence="1">
    <location>
        <begin position="38"/>
        <end position="47"/>
    </location>
</feature>
<feature type="chain" id="PRO_5020034672" description="Secreted protein" evidence="2">
    <location>
        <begin position="33"/>
        <end position="177"/>
    </location>
</feature>
<evidence type="ECO:0000256" key="2">
    <source>
        <dbReference type="SAM" id="SignalP"/>
    </source>
</evidence>
<dbReference type="Proteomes" id="UP000299102">
    <property type="component" value="Unassembled WGS sequence"/>
</dbReference>
<evidence type="ECO:0000313" key="3">
    <source>
        <dbReference type="EMBL" id="GBP58465.1"/>
    </source>
</evidence>
<evidence type="ECO:0008006" key="5">
    <source>
        <dbReference type="Google" id="ProtNLM"/>
    </source>
</evidence>
<dbReference type="EMBL" id="BGZK01000735">
    <property type="protein sequence ID" value="GBP58465.1"/>
    <property type="molecule type" value="Genomic_DNA"/>
</dbReference>
<reference evidence="3 4" key="1">
    <citation type="journal article" date="2019" name="Commun. Biol.">
        <title>The bagworm genome reveals a unique fibroin gene that provides high tensile strength.</title>
        <authorList>
            <person name="Kono N."/>
            <person name="Nakamura H."/>
            <person name="Ohtoshi R."/>
            <person name="Tomita M."/>
            <person name="Numata K."/>
            <person name="Arakawa K."/>
        </authorList>
    </citation>
    <scope>NUCLEOTIDE SEQUENCE [LARGE SCALE GENOMIC DNA]</scope>
</reference>
<keyword evidence="2" id="KW-0732">Signal</keyword>
<accession>A0A4C1X889</accession>
<evidence type="ECO:0000256" key="1">
    <source>
        <dbReference type="SAM" id="MobiDB-lite"/>
    </source>
</evidence>
<sequence>MRGRVMRQSSRAHVHLCAQLPVVALGALVVRARPATAHGSAATSASGTRRKHHARPHSDGPHIRSVGNSGEGRGKPGSRHRSHLNLDPYAEIKRQRYRTTPTRHGRTKNEFKAHASSVLVDHRLQFLGVAAGARLSQISHVQRVHRPPYVLACPSGHALCNDISKSFLSLIMCYDYA</sequence>